<dbReference type="InterPro" id="IPR000711">
    <property type="entry name" value="ATPase_OSCP/dsu"/>
</dbReference>
<dbReference type="RefSeq" id="WP_138188459.1">
    <property type="nucleotide sequence ID" value="NZ_LS992241.1"/>
</dbReference>
<keyword evidence="5 7" id="KW-0472">Membrane</keyword>
<dbReference type="NCBIfam" id="NF004402">
    <property type="entry name" value="PRK05758.2-2"/>
    <property type="match status" value="1"/>
</dbReference>
<evidence type="ECO:0000256" key="2">
    <source>
        <dbReference type="ARBA" id="ARBA00022448"/>
    </source>
</evidence>
<accession>A0A383RJM0</accession>
<evidence type="ECO:0000256" key="6">
    <source>
        <dbReference type="ARBA" id="ARBA00023310"/>
    </source>
</evidence>
<evidence type="ECO:0000313" key="8">
    <source>
        <dbReference type="EMBL" id="SYX86559.1"/>
    </source>
</evidence>
<sequence length="182" mass="20085">MSQNIVIAKRYAKALFELAQERQLVSETEQQLKDTAELVKANHELYLILTSPNIGHVEKSAVLSKVLDGHVSDIVLNMVQLLIERGRIDALREIADSYVRIAGEALGILDATVTSAYPLDESEKEAVAVEFGQKLGKTIRVHNVVDASVIGGLQVRIRDHLYDGSLSGKLERLNRSLKSQAQ</sequence>
<proteinExistence type="inferred from homology"/>
<keyword evidence="6 7" id="KW-0066">ATP synthesis</keyword>
<reference evidence="9" key="1">
    <citation type="submission" date="2018-08" db="EMBL/GenBank/DDBJ databases">
        <authorList>
            <person name="Chevrot R."/>
        </authorList>
    </citation>
    <scope>NUCLEOTIDE SEQUENCE [LARGE SCALE GENOMIC DNA]</scope>
</reference>
<comment type="function">
    <text evidence="7">F(1)F(0) ATP synthase produces ATP from ADP in the presence of a proton or sodium gradient. F-type ATPases consist of two structural domains, F(1) containing the extramembraneous catalytic core and F(0) containing the membrane proton channel, linked together by a central stalk and a peripheral stalk. During catalysis, ATP synthesis in the catalytic domain of F(1) is coupled via a rotary mechanism of the central stalk subunits to proton translocation.</text>
</comment>
<keyword evidence="3 7" id="KW-0375">Hydrogen ion transport</keyword>
<dbReference type="Gene3D" id="1.10.520.20">
    <property type="entry name" value="N-terminal domain of the delta subunit of the F1F0-ATP synthase"/>
    <property type="match status" value="1"/>
</dbReference>
<name>A0A383RJM0_PAEAL</name>
<dbReference type="InterPro" id="IPR026015">
    <property type="entry name" value="ATP_synth_OSCP/delta_N_sf"/>
</dbReference>
<dbReference type="AlphaFoldDB" id="A0A383RJM0"/>
<dbReference type="EMBL" id="LS992241">
    <property type="protein sequence ID" value="SYX86559.1"/>
    <property type="molecule type" value="Genomic_DNA"/>
</dbReference>
<dbReference type="GO" id="GO:0045259">
    <property type="term" value="C:proton-transporting ATP synthase complex"/>
    <property type="evidence" value="ECO:0007669"/>
    <property type="project" value="UniProtKB-KW"/>
</dbReference>
<comment type="similarity">
    <text evidence="7">Belongs to the ATPase delta chain family.</text>
</comment>
<keyword evidence="7" id="KW-0139">CF(1)</keyword>
<evidence type="ECO:0000256" key="1">
    <source>
        <dbReference type="ARBA" id="ARBA00004370"/>
    </source>
</evidence>
<dbReference type="NCBIfam" id="TIGR01145">
    <property type="entry name" value="ATP_synt_delta"/>
    <property type="match status" value="1"/>
</dbReference>
<dbReference type="NCBIfam" id="NF004403">
    <property type="entry name" value="PRK05758.2-4"/>
    <property type="match status" value="1"/>
</dbReference>
<dbReference type="SUPFAM" id="SSF47928">
    <property type="entry name" value="N-terminal domain of the delta subunit of the F1F0-ATP synthase"/>
    <property type="match status" value="1"/>
</dbReference>
<keyword evidence="2 7" id="KW-0813">Transport</keyword>
<keyword evidence="4 7" id="KW-0406">Ion transport</keyword>
<gene>
    <name evidence="7 8" type="primary">atpH</name>
    <name evidence="8" type="ORF">PBLR_14985</name>
</gene>
<organism evidence="8 9">
    <name type="scientific">Paenibacillus alvei</name>
    <name type="common">Bacillus alvei</name>
    <dbReference type="NCBI Taxonomy" id="44250"/>
    <lineage>
        <taxon>Bacteria</taxon>
        <taxon>Bacillati</taxon>
        <taxon>Bacillota</taxon>
        <taxon>Bacilli</taxon>
        <taxon>Bacillales</taxon>
        <taxon>Paenibacillaceae</taxon>
        <taxon>Paenibacillus</taxon>
    </lineage>
</organism>
<dbReference type="GO" id="GO:0046933">
    <property type="term" value="F:proton-transporting ATP synthase activity, rotational mechanism"/>
    <property type="evidence" value="ECO:0007669"/>
    <property type="project" value="UniProtKB-UniRule"/>
</dbReference>
<dbReference type="Pfam" id="PF00213">
    <property type="entry name" value="OSCP"/>
    <property type="match status" value="1"/>
</dbReference>
<comment type="subcellular location">
    <subcellularLocation>
        <location evidence="7">Cell membrane</location>
        <topology evidence="7">Peripheral membrane protein</topology>
    </subcellularLocation>
    <subcellularLocation>
        <location evidence="1">Membrane</location>
    </subcellularLocation>
</comment>
<dbReference type="HAMAP" id="MF_01416">
    <property type="entry name" value="ATP_synth_delta_bact"/>
    <property type="match status" value="1"/>
</dbReference>
<dbReference type="GO" id="GO:0005886">
    <property type="term" value="C:plasma membrane"/>
    <property type="evidence" value="ECO:0007669"/>
    <property type="project" value="UniProtKB-SubCell"/>
</dbReference>
<evidence type="ECO:0000256" key="5">
    <source>
        <dbReference type="ARBA" id="ARBA00023136"/>
    </source>
</evidence>
<evidence type="ECO:0000313" key="9">
    <source>
        <dbReference type="Proteomes" id="UP000304148"/>
    </source>
</evidence>
<evidence type="ECO:0000256" key="3">
    <source>
        <dbReference type="ARBA" id="ARBA00022781"/>
    </source>
</evidence>
<dbReference type="Proteomes" id="UP000304148">
    <property type="component" value="Chromosome"/>
</dbReference>
<keyword evidence="7" id="KW-1003">Cell membrane</keyword>
<evidence type="ECO:0000256" key="7">
    <source>
        <dbReference type="HAMAP-Rule" id="MF_01416"/>
    </source>
</evidence>
<protein>
    <recommendedName>
        <fullName evidence="7">ATP synthase subunit delta</fullName>
    </recommendedName>
    <alternativeName>
        <fullName evidence="7">ATP synthase F(1) sector subunit delta</fullName>
    </alternativeName>
    <alternativeName>
        <fullName evidence="7">F-type ATPase subunit delta</fullName>
        <shortName evidence="7">F-ATPase subunit delta</shortName>
    </alternativeName>
</protein>
<dbReference type="PANTHER" id="PTHR11910">
    <property type="entry name" value="ATP SYNTHASE DELTA CHAIN"/>
    <property type="match status" value="1"/>
</dbReference>
<dbReference type="PRINTS" id="PR00125">
    <property type="entry name" value="ATPASEDELTA"/>
</dbReference>
<evidence type="ECO:0000256" key="4">
    <source>
        <dbReference type="ARBA" id="ARBA00023065"/>
    </source>
</evidence>
<comment type="function">
    <text evidence="7">This protein is part of the stalk that links CF(0) to CF(1). It either transmits conformational changes from CF(0) to CF(1) or is implicated in proton conduction.</text>
</comment>